<dbReference type="Proteomes" id="UP001062443">
    <property type="component" value="Unassembled WGS sequence"/>
</dbReference>
<organism evidence="1 2">
    <name type="scientific">Neokomagataea tanensis NBRC 106556</name>
    <dbReference type="NCBI Taxonomy" id="1223519"/>
    <lineage>
        <taxon>Bacteria</taxon>
        <taxon>Pseudomonadati</taxon>
        <taxon>Pseudomonadota</taxon>
        <taxon>Alphaproteobacteria</taxon>
        <taxon>Acetobacterales</taxon>
        <taxon>Acetobacteraceae</taxon>
        <taxon>Neokomagataea</taxon>
    </lineage>
</organism>
<keyword evidence="2" id="KW-1185">Reference proteome</keyword>
<comment type="caution">
    <text evidence="1">The sequence shown here is derived from an EMBL/GenBank/DDBJ whole genome shotgun (WGS) entry which is preliminary data.</text>
</comment>
<evidence type="ECO:0000313" key="2">
    <source>
        <dbReference type="Proteomes" id="UP001062443"/>
    </source>
</evidence>
<accession>A0ABQ0QL40</accession>
<reference evidence="1" key="1">
    <citation type="submission" date="2013-04" db="EMBL/GenBank/DDBJ databases">
        <title>The genome sequencing project of 58 acetic acid bacteria.</title>
        <authorList>
            <person name="Okamoto-Kainuma A."/>
            <person name="Ishikawa M."/>
            <person name="Umino S."/>
            <person name="Koizumi Y."/>
            <person name="Shiwa Y."/>
            <person name="Yoshikawa H."/>
            <person name="Matsutani M."/>
            <person name="Matsushita K."/>
        </authorList>
    </citation>
    <scope>NUCLEOTIDE SEQUENCE</scope>
    <source>
        <strain evidence="1">NBRC 106556</strain>
    </source>
</reference>
<dbReference type="EMBL" id="BAQB01000051">
    <property type="protein sequence ID" value="GBR48727.1"/>
    <property type="molecule type" value="Genomic_DNA"/>
</dbReference>
<protein>
    <submittedName>
        <fullName evidence="1">Uncharacterized protein</fullName>
    </submittedName>
</protein>
<sequence>MTHRMARRTERNDTSQTLTPGLVVIRPSFIGFDGMIWTLFAANMTTISRTRIGGTPNDIPIRLRQQGA</sequence>
<proteinExistence type="predicted"/>
<gene>
    <name evidence="1" type="ORF">AA106556_1873</name>
</gene>
<name>A0ABQ0QL40_9PROT</name>
<evidence type="ECO:0000313" key="1">
    <source>
        <dbReference type="EMBL" id="GBR48727.1"/>
    </source>
</evidence>